<dbReference type="KEGG" id="vg:26636088"/>
<dbReference type="GeneID" id="26636088"/>
<protein>
    <submittedName>
        <fullName evidence="1">Uncharacterized protein</fullName>
    </submittedName>
</protein>
<reference evidence="1 2" key="1">
    <citation type="journal article" date="2015" name="Stand. Genomic Sci.">
        <title>Complete genome sequences of bacteriophages P12002L and P12002S, two lytic phages that infect a marine Polaribacter strain.</title>
        <authorList>
            <person name="Kang I."/>
            <person name="Jang H."/>
            <person name="Cho J.-C."/>
        </authorList>
    </citation>
    <scope>NUCLEOTIDE SEQUENCE [LARGE SCALE GENOMIC DNA]</scope>
</reference>
<gene>
    <name evidence="1" type="ORF">P12002L_0009</name>
</gene>
<proteinExistence type="predicted"/>
<dbReference type="EMBL" id="KR136259">
    <property type="protein sequence ID" value="AKG94183.1"/>
    <property type="molecule type" value="Genomic_DNA"/>
</dbReference>
<sequence>MNTIIEDKEELFDVYKEHFGYLPLEESKLRREFESILLRKIAYMPYWFVVELMVRGYDIIDQEEDF</sequence>
<keyword evidence="2" id="KW-1185">Reference proteome</keyword>
<dbReference type="Proteomes" id="UP000204415">
    <property type="component" value="Segment"/>
</dbReference>
<evidence type="ECO:0000313" key="2">
    <source>
        <dbReference type="Proteomes" id="UP000204415"/>
    </source>
</evidence>
<dbReference type="OrthoDB" id="35086at10239"/>
<organism evidence="1 2">
    <name type="scientific">Polaribacter phage P12002L</name>
    <dbReference type="NCBI Taxonomy" id="1647386"/>
    <lineage>
        <taxon>Viruses</taxon>
        <taxon>Duplodnaviria</taxon>
        <taxon>Heunggongvirae</taxon>
        <taxon>Uroviricota</taxon>
        <taxon>Caudoviricetes</taxon>
        <taxon>Incheonvirus</taxon>
        <taxon>Incheonvirus P12002L</taxon>
    </lineage>
</organism>
<accession>A0A0F7IKE3</accession>
<name>A0A0F7IKE3_9CAUD</name>
<evidence type="ECO:0000313" key="1">
    <source>
        <dbReference type="EMBL" id="AKG94183.1"/>
    </source>
</evidence>
<dbReference type="RefSeq" id="YP_009209669.1">
    <property type="nucleotide sequence ID" value="NC_028924.1"/>
</dbReference>